<dbReference type="OrthoDB" id="653189at2"/>
<dbReference type="InterPro" id="IPR050833">
    <property type="entry name" value="Poly_Biosynth_Transport"/>
</dbReference>
<keyword evidence="2" id="KW-1003">Cell membrane</keyword>
<evidence type="ECO:0000256" key="4">
    <source>
        <dbReference type="ARBA" id="ARBA00022989"/>
    </source>
</evidence>
<evidence type="ECO:0000256" key="3">
    <source>
        <dbReference type="ARBA" id="ARBA00022692"/>
    </source>
</evidence>
<dbReference type="AlphaFoldDB" id="A0A6N6WJY7"/>
<feature type="transmembrane region" description="Helical" evidence="6">
    <location>
        <begin position="220"/>
        <end position="238"/>
    </location>
</feature>
<feature type="transmembrane region" description="Helical" evidence="6">
    <location>
        <begin position="152"/>
        <end position="175"/>
    </location>
</feature>
<feature type="transmembrane region" description="Helical" evidence="6">
    <location>
        <begin position="7"/>
        <end position="27"/>
    </location>
</feature>
<sequence length="495" mass="53584">MLRRSLLANYAGQIATVALGIVMVPAYVRYLGVEAYGLIALNAALQAWVQILDLGLSPTLCRELARAQDEASRKEASVLLQSLEKFVAAMCTLLFVLSLLVAPFFAKDWLHAAGLPAHEIESAFVLMVLTASSRWLSSVYRAGMVGIDRQATLNGVVVGFAVIRAALVVPVIARWPQIDVFFLWQLGAIAGESLVMRLLLARVIKAPLLTRTFSRAALSARARLSLSIAFSALVWATTTQIDKVILSKVLSLQAFGVFSMATLLASGILLLANPVQQAFIPRFAANGVGDSRNIIPSYLLASEITMIVVIPAAMIFAIAPDLVLRLWSASAPSTPEAWRVLQCYAIGNACSAIAELAFLVQCAQGNLSLQIKGNVAFLVILVPAVFLGSLNNGAVGVAYAWLALGLFRVLVWVSIVHRKFLPGINVRWYRDMVARTVATGLVGFAFHYTTLLRASRTQIFVFLLLMWLSMMVAAVAVSPISQRKARSLAGRLVFN</sequence>
<comment type="caution">
    <text evidence="7">The sequence shown here is derived from an EMBL/GenBank/DDBJ whole genome shotgun (WGS) entry which is preliminary data.</text>
</comment>
<dbReference type="PANTHER" id="PTHR30250:SF26">
    <property type="entry name" value="PSMA PROTEIN"/>
    <property type="match status" value="1"/>
</dbReference>
<keyword evidence="3 6" id="KW-0812">Transmembrane</keyword>
<feature type="transmembrane region" description="Helical" evidence="6">
    <location>
        <begin position="396"/>
        <end position="416"/>
    </location>
</feature>
<dbReference type="GO" id="GO:0005886">
    <property type="term" value="C:plasma membrane"/>
    <property type="evidence" value="ECO:0007669"/>
    <property type="project" value="UniProtKB-SubCell"/>
</dbReference>
<feature type="transmembrane region" description="Helical" evidence="6">
    <location>
        <begin position="298"/>
        <end position="319"/>
    </location>
</feature>
<reference evidence="7 8" key="1">
    <citation type="journal article" date="2020" name="Int. J. Syst. Evol. Microbiol.">
        <title>Paraburkholderia madseniana sp. nov., a phenolic acid-degrading bacterium isolated from acidic forest soil.</title>
        <authorList>
            <person name="Wilhelm R.C."/>
            <person name="Murphy S.J.L."/>
            <person name="Feriancek N.M."/>
            <person name="Karasz D.C."/>
            <person name="DeRito C.M."/>
            <person name="Newman J.D."/>
            <person name="Buckley D.H."/>
        </authorList>
    </citation>
    <scope>NUCLEOTIDE SEQUENCE [LARGE SCALE GENOMIC DNA]</scope>
    <source>
        <strain evidence="7 8">RP11</strain>
    </source>
</reference>
<evidence type="ECO:0000313" key="8">
    <source>
        <dbReference type="Proteomes" id="UP000463700"/>
    </source>
</evidence>
<dbReference type="Pfam" id="PF01943">
    <property type="entry name" value="Polysacc_synt"/>
    <property type="match status" value="1"/>
</dbReference>
<gene>
    <name evidence="7" type="ORF">FSO04_09660</name>
</gene>
<evidence type="ECO:0000256" key="5">
    <source>
        <dbReference type="ARBA" id="ARBA00023136"/>
    </source>
</evidence>
<evidence type="ECO:0000256" key="2">
    <source>
        <dbReference type="ARBA" id="ARBA00022475"/>
    </source>
</evidence>
<dbReference type="Proteomes" id="UP000463700">
    <property type="component" value="Unassembled WGS sequence"/>
</dbReference>
<dbReference type="EMBL" id="VOSW01000014">
    <property type="protein sequence ID" value="KAE8760144.1"/>
    <property type="molecule type" value="Genomic_DNA"/>
</dbReference>
<protein>
    <submittedName>
        <fullName evidence="7">Oligosaccharide flippase family protein</fullName>
    </submittedName>
</protein>
<dbReference type="PANTHER" id="PTHR30250">
    <property type="entry name" value="PST FAMILY PREDICTED COLANIC ACID TRANSPORTER"/>
    <property type="match status" value="1"/>
</dbReference>
<comment type="subcellular location">
    <subcellularLocation>
        <location evidence="1">Cell membrane</location>
        <topology evidence="1">Multi-pass membrane protein</topology>
    </subcellularLocation>
</comment>
<keyword evidence="5 6" id="KW-0472">Membrane</keyword>
<name>A0A6N6WJY7_9BURK</name>
<dbReference type="RefSeq" id="WP_154559474.1">
    <property type="nucleotide sequence ID" value="NZ_JAQQFQ010000022.1"/>
</dbReference>
<feature type="transmembrane region" description="Helical" evidence="6">
    <location>
        <begin position="459"/>
        <end position="481"/>
    </location>
</feature>
<feature type="transmembrane region" description="Helical" evidence="6">
    <location>
        <begin position="371"/>
        <end position="390"/>
    </location>
</feature>
<accession>A0A6N6WJY7</accession>
<feature type="transmembrane region" description="Helical" evidence="6">
    <location>
        <begin position="181"/>
        <end position="200"/>
    </location>
</feature>
<keyword evidence="4 6" id="KW-1133">Transmembrane helix</keyword>
<feature type="transmembrane region" description="Helical" evidence="6">
    <location>
        <begin position="86"/>
        <end position="106"/>
    </location>
</feature>
<evidence type="ECO:0000256" key="1">
    <source>
        <dbReference type="ARBA" id="ARBA00004651"/>
    </source>
</evidence>
<proteinExistence type="predicted"/>
<evidence type="ECO:0000313" key="7">
    <source>
        <dbReference type="EMBL" id="KAE8760144.1"/>
    </source>
</evidence>
<feature type="transmembrane region" description="Helical" evidence="6">
    <location>
        <begin position="250"/>
        <end position="272"/>
    </location>
</feature>
<evidence type="ECO:0000256" key="6">
    <source>
        <dbReference type="SAM" id="Phobius"/>
    </source>
</evidence>
<organism evidence="7 8">
    <name type="scientific">Paraburkholderia madseniana</name>
    <dbReference type="NCBI Taxonomy" id="2599607"/>
    <lineage>
        <taxon>Bacteria</taxon>
        <taxon>Pseudomonadati</taxon>
        <taxon>Pseudomonadota</taxon>
        <taxon>Betaproteobacteria</taxon>
        <taxon>Burkholderiales</taxon>
        <taxon>Burkholderiaceae</taxon>
        <taxon>Paraburkholderia</taxon>
    </lineage>
</organism>
<feature type="transmembrane region" description="Helical" evidence="6">
    <location>
        <begin position="339"/>
        <end position="359"/>
    </location>
</feature>
<dbReference type="InterPro" id="IPR002797">
    <property type="entry name" value="Polysacc_synth"/>
</dbReference>